<protein>
    <submittedName>
        <fullName evidence="1">Uncharacterized protein</fullName>
    </submittedName>
</protein>
<dbReference type="Proteomes" id="UP001227268">
    <property type="component" value="Unassembled WGS sequence"/>
</dbReference>
<reference evidence="1" key="1">
    <citation type="submission" date="2023-04" db="EMBL/GenBank/DDBJ databases">
        <title>Draft Genome sequencing of Naganishia species isolated from polar environments using Oxford Nanopore Technology.</title>
        <authorList>
            <person name="Leo P."/>
            <person name="Venkateswaran K."/>
        </authorList>
    </citation>
    <scope>NUCLEOTIDE SEQUENCE</scope>
    <source>
        <strain evidence="1">MNA-CCFEE 5423</strain>
    </source>
</reference>
<accession>A0ACC2UYH5</accession>
<dbReference type="EMBL" id="JASBWT010000046">
    <property type="protein sequence ID" value="KAJ9091791.1"/>
    <property type="molecule type" value="Genomic_DNA"/>
</dbReference>
<gene>
    <name evidence="1" type="ORF">QFC21_007094</name>
</gene>
<evidence type="ECO:0000313" key="2">
    <source>
        <dbReference type="Proteomes" id="UP001227268"/>
    </source>
</evidence>
<name>A0ACC2UYH5_9TREE</name>
<evidence type="ECO:0000313" key="1">
    <source>
        <dbReference type="EMBL" id="KAJ9091791.1"/>
    </source>
</evidence>
<proteinExistence type="predicted"/>
<sequence>MSMITETWLPKEAQSIKNVREQDIIARALIESVPAWSLHKIALKDHAHLKKEVTSGEGTNPSLGIDFSNITLVATGAAKDGHVVDTLVELLKFGGSLDRHDCMGIHWPNVKTVLSLSQLRLLADKLAEMAALQPNALRNHLAICIPSPVGPSLDSIFNPIDCFLKQMRELAQQHIETRSQIGFGRCQDSNTIVAIQVLQIDPWTHDMVVYQKSLRLRFQGNDSEFSVITSNPRPVFSGNGRRPV</sequence>
<keyword evidence="2" id="KW-1185">Reference proteome</keyword>
<comment type="caution">
    <text evidence="1">The sequence shown here is derived from an EMBL/GenBank/DDBJ whole genome shotgun (WGS) entry which is preliminary data.</text>
</comment>
<organism evidence="1 2">
    <name type="scientific">Naganishia friedmannii</name>
    <dbReference type="NCBI Taxonomy" id="89922"/>
    <lineage>
        <taxon>Eukaryota</taxon>
        <taxon>Fungi</taxon>
        <taxon>Dikarya</taxon>
        <taxon>Basidiomycota</taxon>
        <taxon>Agaricomycotina</taxon>
        <taxon>Tremellomycetes</taxon>
        <taxon>Filobasidiales</taxon>
        <taxon>Filobasidiaceae</taxon>
        <taxon>Naganishia</taxon>
    </lineage>
</organism>